<reference evidence="3 4" key="1">
    <citation type="submission" date="2018-03" db="EMBL/GenBank/DDBJ databases">
        <title>The ancient ancestry and fast evolution of plastids.</title>
        <authorList>
            <person name="Moore K.R."/>
            <person name="Magnabosco C."/>
            <person name="Momper L."/>
            <person name="Gold D.A."/>
            <person name="Bosak T."/>
            <person name="Fournier G.P."/>
        </authorList>
    </citation>
    <scope>NUCLEOTIDE SEQUENCE [LARGE SCALE GENOMIC DNA]</scope>
    <source>
        <strain evidence="3 4">CCALA 016</strain>
    </source>
</reference>
<keyword evidence="3" id="KW-0808">Transferase</keyword>
<protein>
    <submittedName>
        <fullName evidence="3">Histidine kinase</fullName>
    </submittedName>
</protein>
<feature type="transmembrane region" description="Helical" evidence="1">
    <location>
        <begin position="393"/>
        <end position="413"/>
    </location>
</feature>
<dbReference type="RefSeq" id="WP_106458007.1">
    <property type="nucleotide sequence ID" value="NZ_PXOH01000019.1"/>
</dbReference>
<evidence type="ECO:0000256" key="1">
    <source>
        <dbReference type="SAM" id="Phobius"/>
    </source>
</evidence>
<dbReference type="SMART" id="SM01080">
    <property type="entry name" value="CHASE2"/>
    <property type="match status" value="1"/>
</dbReference>
<dbReference type="Pfam" id="PF05226">
    <property type="entry name" value="CHASE2"/>
    <property type="match status" value="1"/>
</dbReference>
<dbReference type="AlphaFoldDB" id="A0A2T1LV92"/>
<feature type="domain" description="CHASE2" evidence="2">
    <location>
        <begin position="411"/>
        <end position="737"/>
    </location>
</feature>
<gene>
    <name evidence="3" type="ORF">C7H19_16450</name>
</gene>
<dbReference type="InterPro" id="IPR007890">
    <property type="entry name" value="CHASE2"/>
</dbReference>
<keyword evidence="1" id="KW-1133">Transmembrane helix</keyword>
<evidence type="ECO:0000313" key="4">
    <source>
        <dbReference type="Proteomes" id="UP000239001"/>
    </source>
</evidence>
<keyword evidence="3" id="KW-0418">Kinase</keyword>
<keyword evidence="1" id="KW-0472">Membrane</keyword>
<comment type="caution">
    <text evidence="3">The sequence shown here is derived from an EMBL/GenBank/DDBJ whole genome shotgun (WGS) entry which is preliminary data.</text>
</comment>
<proteinExistence type="predicted"/>
<dbReference type="OrthoDB" id="444941at2"/>
<feature type="transmembrane region" description="Helical" evidence="1">
    <location>
        <begin position="713"/>
        <end position="735"/>
    </location>
</feature>
<feature type="transmembrane region" description="Helical" evidence="1">
    <location>
        <begin position="771"/>
        <end position="790"/>
    </location>
</feature>
<dbReference type="InterPro" id="IPR024983">
    <property type="entry name" value="CHAT_dom"/>
</dbReference>
<dbReference type="Proteomes" id="UP000239001">
    <property type="component" value="Unassembled WGS sequence"/>
</dbReference>
<evidence type="ECO:0000313" key="3">
    <source>
        <dbReference type="EMBL" id="PSF35594.1"/>
    </source>
</evidence>
<dbReference type="EMBL" id="PXOH01000019">
    <property type="protein sequence ID" value="PSF35594.1"/>
    <property type="molecule type" value="Genomic_DNA"/>
</dbReference>
<sequence length="797" mass="91562">MKSHVLRLKVTQIEQTCLFELFWGNGQQVQANITYPETLRQSYHVWQRAYIRYYQNYQNNMRGRIQDQGSMMPLDPYAHLVQSENQLLTIFKTWLNSEQLLKIRTEITTIIRKWVKETKIEQIHLFLTCSSIELERLPWEAWELETEIVAPVSIRLTRTPINIRSTHGTKRDHYCHSGARILAIFGDRTGLDFNNDFKALSSMSNLAEIKILAQTEDQSITQFKSEICQTICDPLGWDILYFAGHSQETELTGGELAIAPRTTISIREITPYLKIAQTKGLQFALFNSCCGLSIANALIDLGLNQVAILREPIQNSVAQVFFVKFLESLAQEKNVSDAVWDSCQFLKHNKNLEYPSAYLIPSLFCHPEATFYKIEQMGWKSFLKRWLPNSQQAMILSFLILLSLFPSIQAFLLDRRIVVQAIYREITRQIPPNITPPVLLVSIDDESFNKEKITEINPLNRKYLAKLIDKASTLNAKVIGIDYLLDRPQGENDKTLAKSIENARKNYQISLIFAALEKGEKEIGIIPDIASLKSVMQGSITSSLIYLTLPNDCTNICPFSYLIAVNHALFTDGLTFSQIANQNNYKTEILNFLAESKTENYSLNFLQTVQINPITQFSEYFQQRWLQPIIDFSLPPESVYQKILAWQLLDKKNIINGQVILIASGGYSEAGIDGEKDYFNPPLAFVFWQDSDDSITGGEIHSYMIHHWLTRHIIIPIPDLWMLLIAAIFAQAIALQLESFSLQHKGLILKLFSVNLLYILLSIQIYITFKIIFPLFLPSLAFWFYILPSLRKSLYEK</sequence>
<name>A0A2T1LV92_9CHRO</name>
<keyword evidence="4" id="KW-1185">Reference proteome</keyword>
<dbReference type="Pfam" id="PF12770">
    <property type="entry name" value="CHAT"/>
    <property type="match status" value="1"/>
</dbReference>
<evidence type="ECO:0000259" key="2">
    <source>
        <dbReference type="SMART" id="SM01080"/>
    </source>
</evidence>
<reference evidence="3 4" key="2">
    <citation type="submission" date="2018-03" db="EMBL/GenBank/DDBJ databases">
        <authorList>
            <person name="Keele B.F."/>
        </authorList>
    </citation>
    <scope>NUCLEOTIDE SEQUENCE [LARGE SCALE GENOMIC DNA]</scope>
    <source>
        <strain evidence="3 4">CCALA 016</strain>
    </source>
</reference>
<keyword evidence="1" id="KW-0812">Transmembrane</keyword>
<organism evidence="3 4">
    <name type="scientific">Aphanothece hegewaldii CCALA 016</name>
    <dbReference type="NCBI Taxonomy" id="2107694"/>
    <lineage>
        <taxon>Bacteria</taxon>
        <taxon>Bacillati</taxon>
        <taxon>Cyanobacteriota</taxon>
        <taxon>Cyanophyceae</taxon>
        <taxon>Oscillatoriophycideae</taxon>
        <taxon>Chroococcales</taxon>
        <taxon>Aphanothecaceae</taxon>
        <taxon>Aphanothece</taxon>
    </lineage>
</organism>
<accession>A0A2T1LV92</accession>
<dbReference type="GO" id="GO:0016301">
    <property type="term" value="F:kinase activity"/>
    <property type="evidence" value="ECO:0007669"/>
    <property type="project" value="UniProtKB-KW"/>
</dbReference>